<evidence type="ECO:0000256" key="2">
    <source>
        <dbReference type="ARBA" id="ARBA00009530"/>
    </source>
</evidence>
<evidence type="ECO:0000256" key="3">
    <source>
        <dbReference type="ARBA" id="ARBA00022692"/>
    </source>
</evidence>
<keyword evidence="5 7" id="KW-0472">Membrane</keyword>
<keyword evidence="3 7" id="KW-0812">Transmembrane</keyword>
<organism evidence="8 9">
    <name type="scientific">Candida metapsilosis</name>
    <dbReference type="NCBI Taxonomy" id="273372"/>
    <lineage>
        <taxon>Eukaryota</taxon>
        <taxon>Fungi</taxon>
        <taxon>Dikarya</taxon>
        <taxon>Ascomycota</taxon>
        <taxon>Saccharomycotina</taxon>
        <taxon>Pichiomycetes</taxon>
        <taxon>Debaryomycetaceae</taxon>
        <taxon>Candida/Lodderomyces clade</taxon>
        <taxon>Candida</taxon>
    </lineage>
</organism>
<feature type="region of interest" description="Disordered" evidence="6">
    <location>
        <begin position="80"/>
        <end position="173"/>
    </location>
</feature>
<feature type="compositionally biased region" description="Gly residues" evidence="6">
    <location>
        <begin position="88"/>
        <end position="104"/>
    </location>
</feature>
<evidence type="ECO:0000256" key="6">
    <source>
        <dbReference type="SAM" id="MobiDB-lite"/>
    </source>
</evidence>
<feature type="transmembrane region" description="Helical" evidence="7">
    <location>
        <begin position="40"/>
        <end position="63"/>
    </location>
</feature>
<evidence type="ECO:0000256" key="5">
    <source>
        <dbReference type="ARBA" id="ARBA00023136"/>
    </source>
</evidence>
<accession>A0A8H7Z8A4</accession>
<keyword evidence="9" id="KW-1185">Reference proteome</keyword>
<comment type="subcellular location">
    <subcellularLocation>
        <location evidence="1">Membrane</location>
    </subcellularLocation>
</comment>
<dbReference type="GO" id="GO:0016020">
    <property type="term" value="C:membrane"/>
    <property type="evidence" value="ECO:0007669"/>
    <property type="project" value="UniProtKB-SubCell"/>
</dbReference>
<evidence type="ECO:0000313" key="8">
    <source>
        <dbReference type="EMBL" id="KAG5417040.1"/>
    </source>
</evidence>
<gene>
    <name evidence="8" type="ORF">I9W82_004673</name>
</gene>
<evidence type="ECO:0000256" key="4">
    <source>
        <dbReference type="ARBA" id="ARBA00022989"/>
    </source>
</evidence>
<dbReference type="EMBL" id="JAEOAQ010000007">
    <property type="protein sequence ID" value="KAG5417040.1"/>
    <property type="molecule type" value="Genomic_DNA"/>
</dbReference>
<comment type="caution">
    <text evidence="8">The sequence shown here is derived from an EMBL/GenBank/DDBJ whole genome shotgun (WGS) entry which is preliminary data.</text>
</comment>
<dbReference type="GeneID" id="93653302"/>
<evidence type="ECO:0000256" key="7">
    <source>
        <dbReference type="SAM" id="Phobius"/>
    </source>
</evidence>
<reference evidence="8 9" key="1">
    <citation type="submission" date="2020-12" db="EMBL/GenBank/DDBJ databases">
        <title>Effect of drift, selection, and recombination on the evolution of hybrid genomes in Candida yeast pathogens.</title>
        <authorList>
            <person name="Mixao V."/>
            <person name="Ksiezopolska E."/>
            <person name="Saus E."/>
            <person name="Boekhout T."/>
            <person name="Gacser A."/>
            <person name="Gabaldon T."/>
        </authorList>
    </citation>
    <scope>NUCLEOTIDE SEQUENCE [LARGE SCALE GENOMIC DNA]</scope>
    <source>
        <strain evidence="8 9">BP57</strain>
    </source>
</reference>
<dbReference type="Proteomes" id="UP000669133">
    <property type="component" value="Unassembled WGS sequence"/>
</dbReference>
<dbReference type="InterPro" id="IPR000612">
    <property type="entry name" value="PMP3"/>
</dbReference>
<dbReference type="OrthoDB" id="2802411at2759"/>
<evidence type="ECO:0000256" key="1">
    <source>
        <dbReference type="ARBA" id="ARBA00004370"/>
    </source>
</evidence>
<dbReference type="Pfam" id="PF01679">
    <property type="entry name" value="Pmp3"/>
    <property type="match status" value="1"/>
</dbReference>
<protein>
    <submittedName>
        <fullName evidence="8">Uncharacterized protein</fullName>
    </submittedName>
</protein>
<proteinExistence type="inferred from homology"/>
<comment type="similarity">
    <text evidence="2">Belongs to the UPF0057 (PMP3) family.</text>
</comment>
<feature type="transmembrane region" description="Helical" evidence="7">
    <location>
        <begin position="14"/>
        <end position="31"/>
    </location>
</feature>
<keyword evidence="4 7" id="KW-1133">Transmembrane helix</keyword>
<dbReference type="RefSeq" id="XP_067546156.1">
    <property type="nucleotide sequence ID" value="XM_067693768.1"/>
</dbReference>
<sequence>MTTPQAAPSAPEQFVLVLAAVFLPPLATFLAQRTIFTKEFLVTVILTFFGHIPGTVFAIYFLFYIDFPARGVEGYSRIGDSESQVGAGPQGGQGGARGGSGGAHSQGPHQSQHKGPGHRLGGEDHTLSEQQHGFIHHNAPREGGSQQSQHGPYHDHVEGDLDNPGAPLLNAGDLPAYDDVVVDGKHKKTVKDGKSSDNKVQH</sequence>
<name>A0A8H7Z8A4_9ASCO</name>
<dbReference type="AlphaFoldDB" id="A0A8H7Z8A4"/>
<evidence type="ECO:0000313" key="9">
    <source>
        <dbReference type="Proteomes" id="UP000669133"/>
    </source>
</evidence>